<sequence>MMLSASFAALLSLLHVATAQTTTASAPTATSTVALNNAAKAAGKLYFGTATDNPELTDTAYVAILNNTNMFGQLTPGNSMKWDAIEPEQNVFDFTGGDQIADLAEATGKIIRGHNLVWYSQLPTWVSSGTWTTETLTAVIQNHVTTEVSHYAGKMYAWDVINEPFNDDGTFRTDVFYNTLGSDYISIALTAARAADPNAKLYINDYNLEYSGAKIDAMVQLVTDLKAADVPIDGIGFESHFILGEVDASSLQTNMESLTALGVEVAITELDDRIELPATDADLEQQKADYESVVGVCMAVSGCVGVTIWDYTDKYSWIPSTFSGYGEACPWDENLVPKPAYDGIVLGFQS</sequence>
<feature type="domain" description="GH10" evidence="12">
    <location>
        <begin position="29"/>
        <end position="347"/>
    </location>
</feature>
<evidence type="ECO:0000256" key="3">
    <source>
        <dbReference type="ARBA" id="ARBA00004851"/>
    </source>
</evidence>
<keyword evidence="8 10" id="KW-0119">Carbohydrate metabolism</keyword>
<dbReference type="EC" id="3.2.1.8" evidence="10"/>
<keyword evidence="11" id="KW-0732">Signal</keyword>
<evidence type="ECO:0000256" key="5">
    <source>
        <dbReference type="ARBA" id="ARBA00022525"/>
    </source>
</evidence>
<evidence type="ECO:0000313" key="14">
    <source>
        <dbReference type="Proteomes" id="UP000053820"/>
    </source>
</evidence>
<feature type="signal peptide" evidence="11">
    <location>
        <begin position="1"/>
        <end position="19"/>
    </location>
</feature>
<accession>A0A0C9WFI8</accession>
<feature type="chain" id="PRO_5002216025" description="Beta-xylanase" evidence="11">
    <location>
        <begin position="20"/>
        <end position="350"/>
    </location>
</feature>
<name>A0A0C9WFI8_9AGAM</name>
<evidence type="ECO:0000256" key="4">
    <source>
        <dbReference type="ARBA" id="ARBA00007495"/>
    </source>
</evidence>
<evidence type="ECO:0000313" key="13">
    <source>
        <dbReference type="EMBL" id="KIJ64217.1"/>
    </source>
</evidence>
<dbReference type="Proteomes" id="UP000053820">
    <property type="component" value="Unassembled WGS sequence"/>
</dbReference>
<evidence type="ECO:0000256" key="8">
    <source>
        <dbReference type="ARBA" id="ARBA00023277"/>
    </source>
</evidence>
<keyword evidence="10" id="KW-0326">Glycosidase</keyword>
<evidence type="ECO:0000256" key="2">
    <source>
        <dbReference type="ARBA" id="ARBA00004613"/>
    </source>
</evidence>
<protein>
    <recommendedName>
        <fullName evidence="10">Beta-xylanase</fullName>
        <ecNumber evidence="10">3.2.1.8</ecNumber>
    </recommendedName>
</protein>
<dbReference type="PRINTS" id="PR00134">
    <property type="entry name" value="GLHYDRLASE10"/>
</dbReference>
<dbReference type="SMART" id="SM00633">
    <property type="entry name" value="Glyco_10"/>
    <property type="match status" value="1"/>
</dbReference>
<evidence type="ECO:0000256" key="9">
    <source>
        <dbReference type="ARBA" id="ARBA00023326"/>
    </source>
</evidence>
<organism evidence="13 14">
    <name type="scientific">Hydnomerulius pinastri MD-312</name>
    <dbReference type="NCBI Taxonomy" id="994086"/>
    <lineage>
        <taxon>Eukaryota</taxon>
        <taxon>Fungi</taxon>
        <taxon>Dikarya</taxon>
        <taxon>Basidiomycota</taxon>
        <taxon>Agaricomycotina</taxon>
        <taxon>Agaricomycetes</taxon>
        <taxon>Agaricomycetidae</taxon>
        <taxon>Boletales</taxon>
        <taxon>Boletales incertae sedis</taxon>
        <taxon>Leucogyrophana</taxon>
    </lineage>
</organism>
<comment type="catalytic activity">
    <reaction evidence="1 10">
        <text>Endohydrolysis of (1-&gt;4)-beta-D-xylosidic linkages in xylans.</text>
        <dbReference type="EC" id="3.2.1.8"/>
    </reaction>
</comment>
<keyword evidence="9 10" id="KW-0624">Polysaccharide degradation</keyword>
<evidence type="ECO:0000256" key="1">
    <source>
        <dbReference type="ARBA" id="ARBA00000681"/>
    </source>
</evidence>
<comment type="similarity">
    <text evidence="4 10">Belongs to the glycosyl hydrolase 10 (cellulase F) family.</text>
</comment>
<dbReference type="PANTHER" id="PTHR31490">
    <property type="entry name" value="GLYCOSYL HYDROLASE"/>
    <property type="match status" value="1"/>
</dbReference>
<evidence type="ECO:0000256" key="7">
    <source>
        <dbReference type="ARBA" id="ARBA00022801"/>
    </source>
</evidence>
<dbReference type="GO" id="GO:0005576">
    <property type="term" value="C:extracellular region"/>
    <property type="evidence" value="ECO:0007669"/>
    <property type="project" value="UniProtKB-SubCell"/>
</dbReference>
<dbReference type="Pfam" id="PF00331">
    <property type="entry name" value="Glyco_hydro_10"/>
    <property type="match status" value="1"/>
</dbReference>
<dbReference type="EMBL" id="KN839847">
    <property type="protein sequence ID" value="KIJ64217.1"/>
    <property type="molecule type" value="Genomic_DNA"/>
</dbReference>
<keyword evidence="6" id="KW-0858">Xylan degradation</keyword>
<keyword evidence="5" id="KW-0964">Secreted</keyword>
<dbReference type="AlphaFoldDB" id="A0A0C9WFI8"/>
<dbReference type="InterPro" id="IPR017853">
    <property type="entry name" value="GH"/>
</dbReference>
<dbReference type="GO" id="GO:0031176">
    <property type="term" value="F:endo-1,4-beta-xylanase activity"/>
    <property type="evidence" value="ECO:0007669"/>
    <property type="project" value="UniProtKB-EC"/>
</dbReference>
<reference evidence="13 14" key="1">
    <citation type="submission" date="2014-04" db="EMBL/GenBank/DDBJ databases">
        <title>Evolutionary Origins and Diversification of the Mycorrhizal Mutualists.</title>
        <authorList>
            <consortium name="DOE Joint Genome Institute"/>
            <consortium name="Mycorrhizal Genomics Consortium"/>
            <person name="Kohler A."/>
            <person name="Kuo A."/>
            <person name="Nagy L.G."/>
            <person name="Floudas D."/>
            <person name="Copeland A."/>
            <person name="Barry K.W."/>
            <person name="Cichocki N."/>
            <person name="Veneault-Fourrey C."/>
            <person name="LaButti K."/>
            <person name="Lindquist E.A."/>
            <person name="Lipzen A."/>
            <person name="Lundell T."/>
            <person name="Morin E."/>
            <person name="Murat C."/>
            <person name="Riley R."/>
            <person name="Ohm R."/>
            <person name="Sun H."/>
            <person name="Tunlid A."/>
            <person name="Henrissat B."/>
            <person name="Grigoriev I.V."/>
            <person name="Hibbett D.S."/>
            <person name="Martin F."/>
        </authorList>
    </citation>
    <scope>NUCLEOTIDE SEQUENCE [LARGE SCALE GENOMIC DNA]</scope>
    <source>
        <strain evidence="13 14">MD-312</strain>
    </source>
</reference>
<keyword evidence="14" id="KW-1185">Reference proteome</keyword>
<dbReference type="PANTHER" id="PTHR31490:SF35">
    <property type="entry name" value="ENDO-1,4-BETA-XYLANASE"/>
    <property type="match status" value="1"/>
</dbReference>
<evidence type="ECO:0000256" key="11">
    <source>
        <dbReference type="SAM" id="SignalP"/>
    </source>
</evidence>
<dbReference type="InterPro" id="IPR044846">
    <property type="entry name" value="GH10"/>
</dbReference>
<proteinExistence type="inferred from homology"/>
<evidence type="ECO:0000259" key="12">
    <source>
        <dbReference type="PROSITE" id="PS51760"/>
    </source>
</evidence>
<gene>
    <name evidence="13" type="ORF">HYDPIDRAFT_112176</name>
</gene>
<evidence type="ECO:0000256" key="10">
    <source>
        <dbReference type="RuleBase" id="RU361174"/>
    </source>
</evidence>
<dbReference type="GO" id="GO:0045493">
    <property type="term" value="P:xylan catabolic process"/>
    <property type="evidence" value="ECO:0007669"/>
    <property type="project" value="UniProtKB-KW"/>
</dbReference>
<dbReference type="PROSITE" id="PS51760">
    <property type="entry name" value="GH10_2"/>
    <property type="match status" value="1"/>
</dbReference>
<comment type="subcellular location">
    <subcellularLocation>
        <location evidence="2">Secreted</location>
    </subcellularLocation>
</comment>
<dbReference type="OrthoDB" id="3055998at2759"/>
<comment type="pathway">
    <text evidence="3">Glycan degradation; xylan degradation.</text>
</comment>
<dbReference type="Gene3D" id="3.20.20.80">
    <property type="entry name" value="Glycosidases"/>
    <property type="match status" value="1"/>
</dbReference>
<keyword evidence="7 10" id="KW-0378">Hydrolase</keyword>
<dbReference type="SUPFAM" id="SSF51445">
    <property type="entry name" value="(Trans)glycosidases"/>
    <property type="match status" value="1"/>
</dbReference>
<evidence type="ECO:0000256" key="6">
    <source>
        <dbReference type="ARBA" id="ARBA00022651"/>
    </source>
</evidence>
<dbReference type="InterPro" id="IPR001000">
    <property type="entry name" value="GH10_dom"/>
</dbReference>
<dbReference type="HOGENOM" id="CLU_020161_1_0_1"/>